<reference evidence="5 6" key="1">
    <citation type="submission" date="2019-03" db="EMBL/GenBank/DDBJ databases">
        <title>Genomics of glacier-inhabiting Cryobacterium strains.</title>
        <authorList>
            <person name="Liu Q."/>
            <person name="Xin Y.-H."/>
        </authorList>
    </citation>
    <scope>NUCLEOTIDE SEQUENCE [LARGE SCALE GENOMIC DNA]</scope>
    <source>
        <strain evidence="5 6">Sr59</strain>
    </source>
</reference>
<sequence>MTDLLPSETRATGPAIGTPASGIFVQTPSQTVGPFYGYALPYDKGPELVPGHHPHAIRLHGTVTDGAGEPVIDALLEIWQADGEGALSSELGSLDRDGFTFTGFGRAATTMAGHYTFTTVKPGPVAGHAPYVLVTIFARGLTHHLFTRVYFEADTALLATDTVLAQVPADRRSTLISVQDGPASYRFDIRLQGEGETVFLDFDA</sequence>
<dbReference type="RefSeq" id="WP_134641467.1">
    <property type="nucleotide sequence ID" value="NZ_SOHM01000031.1"/>
</dbReference>
<organism evidence="5 6">
    <name type="scientific">Cryobacterium lactosi</name>
    <dbReference type="NCBI Taxonomy" id="1259202"/>
    <lineage>
        <taxon>Bacteria</taxon>
        <taxon>Bacillati</taxon>
        <taxon>Actinomycetota</taxon>
        <taxon>Actinomycetes</taxon>
        <taxon>Micrococcales</taxon>
        <taxon>Microbacteriaceae</taxon>
        <taxon>Cryobacterium</taxon>
    </lineage>
</organism>
<evidence type="ECO:0000256" key="2">
    <source>
        <dbReference type="ARBA" id="ARBA00022964"/>
    </source>
</evidence>
<dbReference type="Proteomes" id="UP000298468">
    <property type="component" value="Unassembled WGS sequence"/>
</dbReference>
<dbReference type="InterPro" id="IPR000627">
    <property type="entry name" value="Intradiol_dOase_C"/>
</dbReference>
<accession>A0A4R9BM26</accession>
<dbReference type="PANTHER" id="PTHR33711:SF9">
    <property type="entry name" value="PROTOCATECHUATE 3,4-DIOXYGENASE ALPHA CHAIN"/>
    <property type="match status" value="1"/>
</dbReference>
<dbReference type="InterPro" id="IPR015889">
    <property type="entry name" value="Intradiol_dOase_core"/>
</dbReference>
<dbReference type="OrthoDB" id="4417174at2"/>
<evidence type="ECO:0000259" key="4">
    <source>
        <dbReference type="Pfam" id="PF00775"/>
    </source>
</evidence>
<dbReference type="EC" id="1.13.11.3" evidence="5"/>
<protein>
    <submittedName>
        <fullName evidence="5">Protocatechuate 3,4-dioxygenase subunit alpha</fullName>
        <ecNumber evidence="5">1.13.11.3</ecNumber>
    </submittedName>
</protein>
<dbReference type="InterPro" id="IPR050770">
    <property type="entry name" value="Intradiol_RC_Dioxygenase"/>
</dbReference>
<comment type="caution">
    <text evidence="5">The sequence shown here is derived from an EMBL/GenBank/DDBJ whole genome shotgun (WGS) entry which is preliminary data.</text>
</comment>
<feature type="domain" description="Intradiol ring-cleavage dioxygenases" evidence="4">
    <location>
        <begin position="33"/>
        <end position="193"/>
    </location>
</feature>
<dbReference type="GO" id="GO:0008199">
    <property type="term" value="F:ferric iron binding"/>
    <property type="evidence" value="ECO:0007669"/>
    <property type="project" value="InterPro"/>
</dbReference>
<dbReference type="PANTHER" id="PTHR33711">
    <property type="entry name" value="DIOXYGENASE, PUTATIVE (AFU_ORTHOLOGUE AFUA_2G02910)-RELATED"/>
    <property type="match status" value="1"/>
</dbReference>
<evidence type="ECO:0000313" key="5">
    <source>
        <dbReference type="EMBL" id="TFD86986.1"/>
    </source>
</evidence>
<keyword evidence="3 5" id="KW-0560">Oxidoreductase</keyword>
<dbReference type="CDD" id="cd03463">
    <property type="entry name" value="3_4-PCD_alpha"/>
    <property type="match status" value="1"/>
</dbReference>
<evidence type="ECO:0000256" key="3">
    <source>
        <dbReference type="ARBA" id="ARBA00023002"/>
    </source>
</evidence>
<keyword evidence="6" id="KW-1185">Reference proteome</keyword>
<evidence type="ECO:0000313" key="6">
    <source>
        <dbReference type="Proteomes" id="UP000298468"/>
    </source>
</evidence>
<dbReference type="Gene3D" id="2.60.130.10">
    <property type="entry name" value="Aromatic compound dioxygenase"/>
    <property type="match status" value="1"/>
</dbReference>
<dbReference type="Pfam" id="PF00775">
    <property type="entry name" value="Dioxygenase_C"/>
    <property type="match status" value="1"/>
</dbReference>
<comment type="similarity">
    <text evidence="1">Belongs to the intradiol ring-cleavage dioxygenase family.</text>
</comment>
<proteinExistence type="inferred from homology"/>
<dbReference type="GO" id="GO:0018578">
    <property type="term" value="F:protocatechuate 3,4-dioxygenase activity"/>
    <property type="evidence" value="ECO:0007669"/>
    <property type="project" value="UniProtKB-EC"/>
</dbReference>
<dbReference type="NCBIfam" id="TIGR02423">
    <property type="entry name" value="protocat_alph"/>
    <property type="match status" value="1"/>
</dbReference>
<dbReference type="EMBL" id="SOHM01000031">
    <property type="protein sequence ID" value="TFD86986.1"/>
    <property type="molecule type" value="Genomic_DNA"/>
</dbReference>
<evidence type="ECO:0000256" key="1">
    <source>
        <dbReference type="ARBA" id="ARBA00007825"/>
    </source>
</evidence>
<keyword evidence="2 5" id="KW-0223">Dioxygenase</keyword>
<dbReference type="SUPFAM" id="SSF49482">
    <property type="entry name" value="Aromatic compound dioxygenase"/>
    <property type="match status" value="1"/>
</dbReference>
<gene>
    <name evidence="5" type="primary">pcaG</name>
    <name evidence="5" type="ORF">E3T61_14035</name>
</gene>
<dbReference type="InterPro" id="IPR012786">
    <property type="entry name" value="Protocat_dOase_a"/>
</dbReference>
<name>A0A4R9BM26_9MICO</name>
<dbReference type="AlphaFoldDB" id="A0A4R9BM26"/>